<keyword evidence="1" id="KW-0812">Transmembrane</keyword>
<evidence type="ECO:0000313" key="2">
    <source>
        <dbReference type="EMBL" id="KAH8103840.1"/>
    </source>
</evidence>
<proteinExistence type="predicted"/>
<reference evidence="2" key="1">
    <citation type="journal article" date="2021" name="New Phytol.">
        <title>Evolutionary innovations through gain and loss of genes in the ectomycorrhizal Boletales.</title>
        <authorList>
            <person name="Wu G."/>
            <person name="Miyauchi S."/>
            <person name="Morin E."/>
            <person name="Kuo A."/>
            <person name="Drula E."/>
            <person name="Varga T."/>
            <person name="Kohler A."/>
            <person name="Feng B."/>
            <person name="Cao Y."/>
            <person name="Lipzen A."/>
            <person name="Daum C."/>
            <person name="Hundley H."/>
            <person name="Pangilinan J."/>
            <person name="Johnson J."/>
            <person name="Barry K."/>
            <person name="LaButti K."/>
            <person name="Ng V."/>
            <person name="Ahrendt S."/>
            <person name="Min B."/>
            <person name="Choi I.G."/>
            <person name="Park H."/>
            <person name="Plett J.M."/>
            <person name="Magnuson J."/>
            <person name="Spatafora J.W."/>
            <person name="Nagy L.G."/>
            <person name="Henrissat B."/>
            <person name="Grigoriev I.V."/>
            <person name="Yang Z.L."/>
            <person name="Xu J."/>
            <person name="Martin F.M."/>
        </authorList>
    </citation>
    <scope>NUCLEOTIDE SEQUENCE</scope>
    <source>
        <strain evidence="2">KKN 215</strain>
    </source>
</reference>
<keyword evidence="1" id="KW-1133">Transmembrane helix</keyword>
<dbReference type="Proteomes" id="UP000813824">
    <property type="component" value="Unassembled WGS sequence"/>
</dbReference>
<gene>
    <name evidence="2" type="ORF">BXZ70DRAFT_667314</name>
</gene>
<evidence type="ECO:0000256" key="1">
    <source>
        <dbReference type="SAM" id="Phobius"/>
    </source>
</evidence>
<accession>A0A8K0UVW9</accession>
<comment type="caution">
    <text evidence="2">The sequence shown here is derived from an EMBL/GenBank/DDBJ whole genome shotgun (WGS) entry which is preliminary data.</text>
</comment>
<evidence type="ECO:0000313" key="3">
    <source>
        <dbReference type="Proteomes" id="UP000813824"/>
    </source>
</evidence>
<dbReference type="AlphaFoldDB" id="A0A8K0UVW9"/>
<keyword evidence="1" id="KW-0472">Membrane</keyword>
<feature type="transmembrane region" description="Helical" evidence="1">
    <location>
        <begin position="166"/>
        <end position="186"/>
    </location>
</feature>
<name>A0A8K0UVW9_9AGAR</name>
<dbReference type="EMBL" id="JAEVFJ010000006">
    <property type="protein sequence ID" value="KAH8103840.1"/>
    <property type="molecule type" value="Genomic_DNA"/>
</dbReference>
<organism evidence="2 3">
    <name type="scientific">Cristinia sonorae</name>
    <dbReference type="NCBI Taxonomy" id="1940300"/>
    <lineage>
        <taxon>Eukaryota</taxon>
        <taxon>Fungi</taxon>
        <taxon>Dikarya</taxon>
        <taxon>Basidiomycota</taxon>
        <taxon>Agaricomycotina</taxon>
        <taxon>Agaricomycetes</taxon>
        <taxon>Agaricomycetidae</taxon>
        <taxon>Agaricales</taxon>
        <taxon>Pleurotineae</taxon>
        <taxon>Stephanosporaceae</taxon>
        <taxon>Cristinia</taxon>
    </lineage>
</organism>
<protein>
    <submittedName>
        <fullName evidence="2">Uncharacterized protein</fullName>
    </submittedName>
</protein>
<keyword evidence="3" id="KW-1185">Reference proteome</keyword>
<sequence length="194" mass="22078">MSRRRNNYYRTICLLYRGQSRRFRKNLAGGSDNPFVRSMEAWQRDSMEEQRAVTLTLVRATSPPDVFPRFPQWRVFLSVFQPTPCDFLSSPRLRISPKACPTSLRMEQRWDLGVHSPHPFVYSTLCGEFIAAPTPLATQYPGLDRLSSVPHDRSGVPRRLSQRHNLLFGLVSWALLLYSVPIGVALGSGSSRLA</sequence>